<dbReference type="AlphaFoldDB" id="A0A182SEC1"/>
<protein>
    <recommendedName>
        <fullName evidence="3">Monocarboxylate transporter</fullName>
    </recommendedName>
</protein>
<name>A0A182SEC1_9DIPT</name>
<evidence type="ECO:0000313" key="2">
    <source>
        <dbReference type="Proteomes" id="UP000075901"/>
    </source>
</evidence>
<keyword evidence="2" id="KW-1185">Reference proteome</keyword>
<dbReference type="VEuPathDB" id="VectorBase:AMAM005070"/>
<sequence>MSFSSNDTMRPLALQRSHSLPHLTNSREDSGVALSASGSCSGLNNLGYGSDVGSSGRRHRHHHHHHRHHDLKIPYGARLVADLRQLITLKQHYYPEGGWGWLVTYIGILINCIAHGLQLSAGVFLLQTAHIFPHLTVAAALRMQSVGTITTLIDLGSPWGVCLIGKLKHHLCAPLR</sequence>
<reference evidence="2" key="1">
    <citation type="submission" date="2013-09" db="EMBL/GenBank/DDBJ databases">
        <title>The Genome Sequence of Anopheles maculatus species B.</title>
        <authorList>
            <consortium name="The Broad Institute Genomics Platform"/>
            <person name="Neafsey D.E."/>
            <person name="Besansky N."/>
            <person name="Howell P."/>
            <person name="Walton C."/>
            <person name="Young S.K."/>
            <person name="Zeng Q."/>
            <person name="Gargeya S."/>
            <person name="Fitzgerald M."/>
            <person name="Haas B."/>
            <person name="Abouelleil A."/>
            <person name="Allen A.W."/>
            <person name="Alvarado L."/>
            <person name="Arachchi H.M."/>
            <person name="Berlin A.M."/>
            <person name="Chapman S.B."/>
            <person name="Gainer-Dewar J."/>
            <person name="Goldberg J."/>
            <person name="Griggs A."/>
            <person name="Gujja S."/>
            <person name="Hansen M."/>
            <person name="Howarth C."/>
            <person name="Imamovic A."/>
            <person name="Ireland A."/>
            <person name="Larimer J."/>
            <person name="McCowan C."/>
            <person name="Murphy C."/>
            <person name="Pearson M."/>
            <person name="Poon T.W."/>
            <person name="Priest M."/>
            <person name="Roberts A."/>
            <person name="Saif S."/>
            <person name="Shea T."/>
            <person name="Sisk P."/>
            <person name="Sykes S."/>
            <person name="Wortman J."/>
            <person name="Nusbaum C."/>
            <person name="Birren B."/>
        </authorList>
    </citation>
    <scope>NUCLEOTIDE SEQUENCE [LARGE SCALE GENOMIC DNA]</scope>
    <source>
        <strain evidence="2">maculatus3</strain>
    </source>
</reference>
<accession>A0A182SEC1</accession>
<dbReference type="Proteomes" id="UP000075901">
    <property type="component" value="Unassembled WGS sequence"/>
</dbReference>
<evidence type="ECO:0000313" key="1">
    <source>
        <dbReference type="EnsemblMetazoa" id="AMAM005070-PA"/>
    </source>
</evidence>
<organism evidence="1 2">
    <name type="scientific">Anopheles maculatus</name>
    <dbReference type="NCBI Taxonomy" id="74869"/>
    <lineage>
        <taxon>Eukaryota</taxon>
        <taxon>Metazoa</taxon>
        <taxon>Ecdysozoa</taxon>
        <taxon>Arthropoda</taxon>
        <taxon>Hexapoda</taxon>
        <taxon>Insecta</taxon>
        <taxon>Pterygota</taxon>
        <taxon>Neoptera</taxon>
        <taxon>Endopterygota</taxon>
        <taxon>Diptera</taxon>
        <taxon>Nematocera</taxon>
        <taxon>Culicoidea</taxon>
        <taxon>Culicidae</taxon>
        <taxon>Anophelinae</taxon>
        <taxon>Anopheles</taxon>
        <taxon>Anopheles maculatus group</taxon>
    </lineage>
</organism>
<reference evidence="1" key="2">
    <citation type="submission" date="2020-05" db="UniProtKB">
        <authorList>
            <consortium name="EnsemblMetazoa"/>
        </authorList>
    </citation>
    <scope>IDENTIFICATION</scope>
    <source>
        <strain evidence="1">maculatus3</strain>
    </source>
</reference>
<dbReference type="EnsemblMetazoa" id="AMAM005070-RA">
    <property type="protein sequence ID" value="AMAM005070-PA"/>
    <property type="gene ID" value="AMAM005070"/>
</dbReference>
<evidence type="ECO:0008006" key="3">
    <source>
        <dbReference type="Google" id="ProtNLM"/>
    </source>
</evidence>
<proteinExistence type="predicted"/>